<dbReference type="OrthoDB" id="10257697at2759"/>
<dbReference type="PANTHER" id="PTHR10281">
    <property type="entry name" value="MEMBRANE-ASSOCIATED PROGESTERONE RECEPTOR COMPONENT-RELATED"/>
    <property type="match status" value="1"/>
</dbReference>
<dbReference type="InterPro" id="IPR001199">
    <property type="entry name" value="Cyt_B5-like_heme/steroid-bd"/>
</dbReference>
<dbReference type="SMART" id="SM01117">
    <property type="entry name" value="Cyt-b5"/>
    <property type="match status" value="1"/>
</dbReference>
<dbReference type="SUPFAM" id="SSF55856">
    <property type="entry name" value="Cytochrome b5-like heme/steroid binding domain"/>
    <property type="match status" value="1"/>
</dbReference>
<dbReference type="InterPro" id="IPR050577">
    <property type="entry name" value="MAPR/NEUFC/NENF-like"/>
</dbReference>
<evidence type="ECO:0000259" key="2">
    <source>
        <dbReference type="SMART" id="SM01117"/>
    </source>
</evidence>
<dbReference type="InParanoid" id="D2UZB4"/>
<dbReference type="Proteomes" id="UP000006671">
    <property type="component" value="Unassembled WGS sequence"/>
</dbReference>
<dbReference type="GeneID" id="8855314"/>
<name>D2UZB4_NAEGR</name>
<protein>
    <submittedName>
        <fullName evidence="3">Predicted protein</fullName>
    </submittedName>
</protein>
<dbReference type="GO" id="GO:0012505">
    <property type="term" value="C:endomembrane system"/>
    <property type="evidence" value="ECO:0007669"/>
    <property type="project" value="TreeGrafter"/>
</dbReference>
<comment type="similarity">
    <text evidence="1">Belongs to the cytochrome b5 family. MAPR subfamily.</text>
</comment>
<dbReference type="FunCoup" id="D2UZB4">
    <property type="interactions" value="336"/>
</dbReference>
<evidence type="ECO:0000256" key="1">
    <source>
        <dbReference type="ARBA" id="ARBA00038357"/>
    </source>
</evidence>
<dbReference type="KEGG" id="ngr:NAEGRDRAFT_29788"/>
<proteinExistence type="inferred from homology"/>
<dbReference type="Pfam" id="PF00173">
    <property type="entry name" value="Cyt-b5"/>
    <property type="match status" value="1"/>
</dbReference>
<dbReference type="AlphaFoldDB" id="D2UZB4"/>
<sequence>MYFLIYSAIFWTLYFIYQYKNNQEFKQKFVKWYLATFHGKKEASSSVLSVPSEFKVDFTTYKLPYKSSGGSHAKDYFKFTQEELKHYNGKDESLPLLLAIKGRVYDVSEGKSYYGMEGGYHFFAGRDGTRSFVTGCFDEEKEECTSVQSKYSDFTQEQMQSIEDWVKFYDDHEKYKFIGIVTDLKDQ</sequence>
<dbReference type="RefSeq" id="XP_002682864.1">
    <property type="nucleotide sequence ID" value="XM_002682818.1"/>
</dbReference>
<dbReference type="eggNOG" id="KOG1108">
    <property type="taxonomic scope" value="Eukaryota"/>
</dbReference>
<evidence type="ECO:0000313" key="3">
    <source>
        <dbReference type="EMBL" id="EFC50120.1"/>
    </source>
</evidence>
<dbReference type="Gene3D" id="3.10.120.10">
    <property type="entry name" value="Cytochrome b5-like heme/steroid binding domain"/>
    <property type="match status" value="1"/>
</dbReference>
<evidence type="ECO:0000313" key="4">
    <source>
        <dbReference type="Proteomes" id="UP000006671"/>
    </source>
</evidence>
<dbReference type="EMBL" id="GG738846">
    <property type="protein sequence ID" value="EFC50120.1"/>
    <property type="molecule type" value="Genomic_DNA"/>
</dbReference>
<keyword evidence="4" id="KW-1185">Reference proteome</keyword>
<dbReference type="FunFam" id="3.10.120.10:FF:000003">
    <property type="entry name" value="membrane-associated progesterone receptor component 1"/>
    <property type="match status" value="1"/>
</dbReference>
<dbReference type="GO" id="GO:0016020">
    <property type="term" value="C:membrane"/>
    <property type="evidence" value="ECO:0007669"/>
    <property type="project" value="TreeGrafter"/>
</dbReference>
<dbReference type="PANTHER" id="PTHR10281:SF76">
    <property type="entry name" value="CALCUTTA CUP-RELATED"/>
    <property type="match status" value="1"/>
</dbReference>
<dbReference type="VEuPathDB" id="AmoebaDB:NAEGRDRAFT_29788"/>
<dbReference type="InterPro" id="IPR036400">
    <property type="entry name" value="Cyt_B5-like_heme/steroid_sf"/>
</dbReference>
<feature type="domain" description="Cytochrome b5 heme-binding" evidence="2">
    <location>
        <begin position="79"/>
        <end position="182"/>
    </location>
</feature>
<gene>
    <name evidence="3" type="ORF">NAEGRDRAFT_29788</name>
</gene>
<accession>D2UZB4</accession>
<organism evidence="4">
    <name type="scientific">Naegleria gruberi</name>
    <name type="common">Amoeba</name>
    <dbReference type="NCBI Taxonomy" id="5762"/>
    <lineage>
        <taxon>Eukaryota</taxon>
        <taxon>Discoba</taxon>
        <taxon>Heterolobosea</taxon>
        <taxon>Tetramitia</taxon>
        <taxon>Eutetramitia</taxon>
        <taxon>Vahlkampfiidae</taxon>
        <taxon>Naegleria</taxon>
    </lineage>
</organism>
<dbReference type="OMA" id="HTEGIGS"/>
<reference evidence="3 4" key="1">
    <citation type="journal article" date="2010" name="Cell">
        <title>The genome of Naegleria gruberi illuminates early eukaryotic versatility.</title>
        <authorList>
            <person name="Fritz-Laylin L.K."/>
            <person name="Prochnik S.E."/>
            <person name="Ginger M.L."/>
            <person name="Dacks J.B."/>
            <person name="Carpenter M.L."/>
            <person name="Field M.C."/>
            <person name="Kuo A."/>
            <person name="Paredez A."/>
            <person name="Chapman J."/>
            <person name="Pham J."/>
            <person name="Shu S."/>
            <person name="Neupane R."/>
            <person name="Cipriano M."/>
            <person name="Mancuso J."/>
            <person name="Tu H."/>
            <person name="Salamov A."/>
            <person name="Lindquist E."/>
            <person name="Shapiro H."/>
            <person name="Lucas S."/>
            <person name="Grigoriev I.V."/>
            <person name="Cande W.Z."/>
            <person name="Fulton C."/>
            <person name="Rokhsar D.S."/>
            <person name="Dawson S.C."/>
        </authorList>
    </citation>
    <scope>NUCLEOTIDE SEQUENCE [LARGE SCALE GENOMIC DNA]</scope>
    <source>
        <strain evidence="3 4">NEG-M</strain>
    </source>
</reference>